<dbReference type="InterPro" id="IPR009882">
    <property type="entry name" value="Gypsy"/>
</dbReference>
<name>A0A034W7H9_BACDO</name>
<gene>
    <name evidence="1" type="primary">ENV1</name>
</gene>
<dbReference type="OrthoDB" id="8064584at2759"/>
<dbReference type="Pfam" id="PF07253">
    <property type="entry name" value="Gypsy"/>
    <property type="match status" value="1"/>
</dbReference>
<sequence>MYSEIAGETRLLMKHFPQSHMKKILESDIGHIERLLETVNIHHRQARSINILGTALKVVAGTPDFDDFEKLKFNQQKLIESIDRQAIINTRIQERINKLTETVNTIVNYTKDKEIDTGHLYETLLARDRTLISELETLLLSITLAKIRVINPLILDSKDIENMLNEHSTGMTIIDLMEVAYVNVILDHNFLHFIIKYPEPSLVCKKITLFPVEHNGTILHFAKGNNVADCGDKILPIGNCTNTLTKTFCKKLPFTTCAQQLHSDGTAHCNTRPSHLKPLEVIDDGIIILNDVTAVI</sequence>
<reference evidence="1" key="1">
    <citation type="journal article" date="2014" name="BMC Genomics">
        <title>Characterizing the developmental transcriptome of the oriental fruit fly, Bactrocera dorsalis (Diptera: Tephritidae) through comparative genomic analysis with Drosophila melanogaster utilizing modENCODE datasets.</title>
        <authorList>
            <person name="Geib S.M."/>
            <person name="Calla B."/>
            <person name="Hall B."/>
            <person name="Hou S."/>
            <person name="Manoukis N.C."/>
        </authorList>
    </citation>
    <scope>NUCLEOTIDE SEQUENCE</scope>
    <source>
        <strain evidence="1">Punador</strain>
    </source>
</reference>
<evidence type="ECO:0000313" key="1">
    <source>
        <dbReference type="EMBL" id="JAC51546.1"/>
    </source>
</evidence>
<dbReference type="AlphaFoldDB" id="A0A034W7H9"/>
<proteinExistence type="predicted"/>
<protein>
    <submittedName>
        <fullName evidence="1">Retrovirus-related Env polyprotein from transposon gypsy</fullName>
    </submittedName>
</protein>
<feature type="non-terminal residue" evidence="1">
    <location>
        <position position="296"/>
    </location>
</feature>
<accession>A0A034W7H9</accession>
<dbReference type="EMBL" id="GAKP01007406">
    <property type="protein sequence ID" value="JAC51546.1"/>
    <property type="molecule type" value="Transcribed_RNA"/>
</dbReference>
<organism evidence="1">
    <name type="scientific">Bactrocera dorsalis</name>
    <name type="common">Oriental fruit fly</name>
    <name type="synonym">Dacus dorsalis</name>
    <dbReference type="NCBI Taxonomy" id="27457"/>
    <lineage>
        <taxon>Eukaryota</taxon>
        <taxon>Metazoa</taxon>
        <taxon>Ecdysozoa</taxon>
        <taxon>Arthropoda</taxon>
        <taxon>Hexapoda</taxon>
        <taxon>Insecta</taxon>
        <taxon>Pterygota</taxon>
        <taxon>Neoptera</taxon>
        <taxon>Endopterygota</taxon>
        <taxon>Diptera</taxon>
        <taxon>Brachycera</taxon>
        <taxon>Muscomorpha</taxon>
        <taxon>Tephritoidea</taxon>
        <taxon>Tephritidae</taxon>
        <taxon>Bactrocera</taxon>
        <taxon>Bactrocera</taxon>
    </lineage>
</organism>